<comment type="caution">
    <text evidence="4">The sequence shown here is derived from an EMBL/GenBank/DDBJ whole genome shotgun (WGS) entry which is preliminary data.</text>
</comment>
<feature type="region of interest" description="Disordered" evidence="1">
    <location>
        <begin position="411"/>
        <end position="490"/>
    </location>
</feature>
<feature type="transmembrane region" description="Helical" evidence="2">
    <location>
        <begin position="224"/>
        <end position="251"/>
    </location>
</feature>
<feature type="chain" id="PRO_5035877710" evidence="3">
    <location>
        <begin position="24"/>
        <end position="758"/>
    </location>
</feature>
<dbReference type="Proteomes" id="UP000835052">
    <property type="component" value="Unassembled WGS sequence"/>
</dbReference>
<keyword evidence="2" id="KW-0812">Transmembrane</keyword>
<sequence>MARLKSWIFYIFGILWTLSSFSAADECCKRSMWAYSSGDAMPPECITLFCTDSVIHIEGSDDTKQTVVKFLNTAKKTGPIAILDNTVVVSAAVVKEIVVNGPGPAIYLRNSSLHEPTAFIKLDKISVDNHLRYCEKYDLLRLEGPIGKDLRERLETVANRTLADCKKVTTAAPTAAPTIPTATSNGTPVVPPQCVRSVSAALAVASAKAQAKAEEKHCQCSSEMMIGGIIAIAILLILLCVATSCAVKLFFFRKNEDLALAEQLSYAAQLLNSTIFMESGRDKAMLNGYMADGLILKRTDLLRLVKNSHDMAAIRKKKFEANQPLDPKTDLGDKKGKFWIQPLIFELQAKHDLTEDFVEAAQKFETVRKAHVAGREFDPPKGTRIWSDLRLKDLDKMMITKLHEQQIVDVKAQTEQDKKPAKVLKRRQRGGVDPPTNSVAKTDQPKKEEPKRMDAKKEDEKKSGAKKDETKKNDATNGDAKKGETKKNEIGKKDEQPVIFVAPEDIVKRVLKEDQPKETFTMPLGSLALENCHPLSLTTPVPIVYELFKGKSKALQETFAVMVLILDELQDYYQIHGKALELINLNASDVEVKVIENVRENASREAYHSNFPYKLAKKSKKHAFEYVPFQPIVGYDELKRLRLSSNAKEKRLLELLESEHATMANLLHAEGLNYFYYFNSTVKPKQAVLPGERIGDAAKRIFKTEERMDELTRQLLEVYYTNHPEEKPEKRSLQQRMEKPPARKPLEDKNSKDKKTKN</sequence>
<dbReference type="AlphaFoldDB" id="A0A8S1HIH5"/>
<evidence type="ECO:0000313" key="4">
    <source>
        <dbReference type="EMBL" id="CAD6194211.1"/>
    </source>
</evidence>
<accession>A0A8S1HIH5</accession>
<evidence type="ECO:0000256" key="2">
    <source>
        <dbReference type="SAM" id="Phobius"/>
    </source>
</evidence>
<feature type="compositionally biased region" description="Basic and acidic residues" evidence="1">
    <location>
        <begin position="411"/>
        <end position="420"/>
    </location>
</feature>
<feature type="compositionally biased region" description="Basic and acidic residues" evidence="1">
    <location>
        <begin position="443"/>
        <end position="490"/>
    </location>
</feature>
<proteinExistence type="predicted"/>
<organism evidence="4 5">
    <name type="scientific">Caenorhabditis auriculariae</name>
    <dbReference type="NCBI Taxonomy" id="2777116"/>
    <lineage>
        <taxon>Eukaryota</taxon>
        <taxon>Metazoa</taxon>
        <taxon>Ecdysozoa</taxon>
        <taxon>Nematoda</taxon>
        <taxon>Chromadorea</taxon>
        <taxon>Rhabditida</taxon>
        <taxon>Rhabditina</taxon>
        <taxon>Rhabditomorpha</taxon>
        <taxon>Rhabditoidea</taxon>
        <taxon>Rhabditidae</taxon>
        <taxon>Peloderinae</taxon>
        <taxon>Caenorhabditis</taxon>
    </lineage>
</organism>
<keyword evidence="3" id="KW-0732">Signal</keyword>
<protein>
    <submittedName>
        <fullName evidence="4">Uncharacterized protein</fullName>
    </submittedName>
</protein>
<gene>
    <name evidence="4" type="ORF">CAUJ_LOCUS10130</name>
</gene>
<keyword evidence="2" id="KW-1133">Transmembrane helix</keyword>
<keyword evidence="5" id="KW-1185">Reference proteome</keyword>
<keyword evidence="2" id="KW-0472">Membrane</keyword>
<feature type="compositionally biased region" description="Basic and acidic residues" evidence="1">
    <location>
        <begin position="723"/>
        <end position="758"/>
    </location>
</feature>
<dbReference type="EMBL" id="CAJGYM010000042">
    <property type="protein sequence ID" value="CAD6194211.1"/>
    <property type="molecule type" value="Genomic_DNA"/>
</dbReference>
<feature type="signal peptide" evidence="3">
    <location>
        <begin position="1"/>
        <end position="23"/>
    </location>
</feature>
<evidence type="ECO:0000313" key="5">
    <source>
        <dbReference type="Proteomes" id="UP000835052"/>
    </source>
</evidence>
<evidence type="ECO:0000256" key="3">
    <source>
        <dbReference type="SAM" id="SignalP"/>
    </source>
</evidence>
<name>A0A8S1HIH5_9PELO</name>
<evidence type="ECO:0000256" key="1">
    <source>
        <dbReference type="SAM" id="MobiDB-lite"/>
    </source>
</evidence>
<feature type="region of interest" description="Disordered" evidence="1">
    <location>
        <begin position="722"/>
        <end position="758"/>
    </location>
</feature>
<reference evidence="4" key="1">
    <citation type="submission" date="2020-10" db="EMBL/GenBank/DDBJ databases">
        <authorList>
            <person name="Kikuchi T."/>
        </authorList>
    </citation>
    <scope>NUCLEOTIDE SEQUENCE</scope>
    <source>
        <strain evidence="4">NKZ352</strain>
    </source>
</reference>